<gene>
    <name evidence="1" type="ORF">X975_17760</name>
</gene>
<evidence type="ECO:0000313" key="1">
    <source>
        <dbReference type="EMBL" id="KFM70825.1"/>
    </source>
</evidence>
<protein>
    <submittedName>
        <fullName evidence="1">Uncharacterized protein</fullName>
    </submittedName>
</protein>
<reference evidence="1 2" key="1">
    <citation type="submission" date="2013-11" db="EMBL/GenBank/DDBJ databases">
        <title>Genome sequencing of Stegodyphus mimosarum.</title>
        <authorList>
            <person name="Bechsgaard J."/>
        </authorList>
    </citation>
    <scope>NUCLEOTIDE SEQUENCE [LARGE SCALE GENOMIC DNA]</scope>
</reference>
<feature type="non-terminal residue" evidence="1">
    <location>
        <position position="39"/>
    </location>
</feature>
<proteinExistence type="predicted"/>
<accession>A0A087U0D6</accession>
<dbReference type="AlphaFoldDB" id="A0A087U0D6"/>
<dbReference type="Proteomes" id="UP000054359">
    <property type="component" value="Unassembled WGS sequence"/>
</dbReference>
<name>A0A087U0D6_STEMI</name>
<dbReference type="EMBL" id="KK117575">
    <property type="protein sequence ID" value="KFM70825.1"/>
    <property type="molecule type" value="Genomic_DNA"/>
</dbReference>
<feature type="non-terminal residue" evidence="1">
    <location>
        <position position="1"/>
    </location>
</feature>
<organism evidence="1 2">
    <name type="scientific">Stegodyphus mimosarum</name>
    <name type="common">African social velvet spider</name>
    <dbReference type="NCBI Taxonomy" id="407821"/>
    <lineage>
        <taxon>Eukaryota</taxon>
        <taxon>Metazoa</taxon>
        <taxon>Ecdysozoa</taxon>
        <taxon>Arthropoda</taxon>
        <taxon>Chelicerata</taxon>
        <taxon>Arachnida</taxon>
        <taxon>Araneae</taxon>
        <taxon>Araneomorphae</taxon>
        <taxon>Entelegynae</taxon>
        <taxon>Eresoidea</taxon>
        <taxon>Eresidae</taxon>
        <taxon>Stegodyphus</taxon>
    </lineage>
</organism>
<evidence type="ECO:0000313" key="2">
    <source>
        <dbReference type="Proteomes" id="UP000054359"/>
    </source>
</evidence>
<keyword evidence="2" id="KW-1185">Reference proteome</keyword>
<sequence>FGLFLNSTNKCNEKEIKAEKHSNEKCYTFRGKNQINSLF</sequence>